<evidence type="ECO:0000256" key="8">
    <source>
        <dbReference type="RuleBase" id="RU000683"/>
    </source>
</evidence>
<keyword evidence="4 8" id="KW-0058">Aromatic hydrocarbons catabolism</keyword>
<evidence type="ECO:0000256" key="4">
    <source>
        <dbReference type="ARBA" id="ARBA00022797"/>
    </source>
</evidence>
<dbReference type="GO" id="GO:0008198">
    <property type="term" value="F:ferrous iron binding"/>
    <property type="evidence" value="ECO:0007669"/>
    <property type="project" value="InterPro"/>
</dbReference>
<dbReference type="Proteomes" id="UP000198822">
    <property type="component" value="Chromosome I"/>
</dbReference>
<keyword evidence="7 8" id="KW-0408">Iron</keyword>
<keyword evidence="3" id="KW-0479">Metal-binding</keyword>
<reference evidence="11" key="1">
    <citation type="submission" date="2016-10" db="EMBL/GenBank/DDBJ databases">
        <authorList>
            <person name="Varghese N."/>
            <person name="Submissions S."/>
        </authorList>
    </citation>
    <scope>NUCLEOTIDE SEQUENCE [LARGE SCALE GENOMIC DNA]</scope>
    <source>
        <strain evidence="11">DSM 22002</strain>
    </source>
</reference>
<gene>
    <name evidence="10" type="ORF">SAMN04489720_3109</name>
</gene>
<evidence type="ECO:0000256" key="2">
    <source>
        <dbReference type="ARBA" id="ARBA00008784"/>
    </source>
</evidence>
<comment type="cofactor">
    <cofactor evidence="1 8">
        <name>Fe(2+)</name>
        <dbReference type="ChEBI" id="CHEBI:29033"/>
    </cofactor>
</comment>
<organism evidence="10 11">
    <name type="scientific">Agrococcus jejuensis</name>
    <dbReference type="NCBI Taxonomy" id="399736"/>
    <lineage>
        <taxon>Bacteria</taxon>
        <taxon>Bacillati</taxon>
        <taxon>Actinomycetota</taxon>
        <taxon>Actinomycetes</taxon>
        <taxon>Micrococcales</taxon>
        <taxon>Microbacteriaceae</taxon>
        <taxon>Agrococcus</taxon>
    </lineage>
</organism>
<feature type="domain" description="VOC" evidence="9">
    <location>
        <begin position="10"/>
        <end position="127"/>
    </location>
</feature>
<evidence type="ECO:0000256" key="3">
    <source>
        <dbReference type="ARBA" id="ARBA00022723"/>
    </source>
</evidence>
<sequence>MNDLLPDATHMGPVTLRTADLARLERWYQAGPGLVQVAESPGVVELGVDGRTLVRLEAAPDLRGPNPQDAGLFHTAVLYPDHTSLAAAVVRMTQIPGMVFAGVGDHHVSQAFYFVDPDGNGVELYVDRPRSAWQWQGDRVHMTTEGFDPSAFVAQHLGSGDATGTPTGATVGHVHLQVGDVTTARQFYVDALGFAETAAYGAQAVFVSAGGYHHHMAMNTWNSAGAGRRANTLGLGLVDIVVPGADGLGAARERLTARGVQTADDGRTLSFDDPWGNRIRLS</sequence>
<dbReference type="InterPro" id="IPR004360">
    <property type="entry name" value="Glyas_Fos-R_dOase_dom"/>
</dbReference>
<evidence type="ECO:0000256" key="5">
    <source>
        <dbReference type="ARBA" id="ARBA00022964"/>
    </source>
</evidence>
<dbReference type="InterPro" id="IPR037523">
    <property type="entry name" value="VOC_core"/>
</dbReference>
<dbReference type="Gene3D" id="3.10.180.10">
    <property type="entry name" value="2,3-Dihydroxybiphenyl 1,2-Dioxygenase, domain 1"/>
    <property type="match status" value="2"/>
</dbReference>
<comment type="similarity">
    <text evidence="2 8">Belongs to the extradiol ring-cleavage dioxygenase family.</text>
</comment>
<evidence type="ECO:0000259" key="9">
    <source>
        <dbReference type="PROSITE" id="PS51819"/>
    </source>
</evidence>
<dbReference type="RefSeq" id="WP_231945083.1">
    <property type="nucleotide sequence ID" value="NZ_LT629695.1"/>
</dbReference>
<dbReference type="PANTHER" id="PTHR43279:SF1">
    <property type="entry name" value="CATECHOL-2,3-DIOXYGENASE"/>
    <property type="match status" value="1"/>
</dbReference>
<dbReference type="SUPFAM" id="SSF54593">
    <property type="entry name" value="Glyoxalase/Bleomycin resistance protein/Dihydroxybiphenyl dioxygenase"/>
    <property type="match status" value="2"/>
</dbReference>
<evidence type="ECO:0000313" key="10">
    <source>
        <dbReference type="EMBL" id="SDH98949.1"/>
    </source>
</evidence>
<dbReference type="Pfam" id="PF00903">
    <property type="entry name" value="Glyoxalase"/>
    <property type="match status" value="2"/>
</dbReference>
<dbReference type="GO" id="GO:0051213">
    <property type="term" value="F:dioxygenase activity"/>
    <property type="evidence" value="ECO:0007669"/>
    <property type="project" value="UniProtKB-KW"/>
</dbReference>
<dbReference type="InterPro" id="IPR029068">
    <property type="entry name" value="Glyas_Bleomycin-R_OHBP_Dase"/>
</dbReference>
<dbReference type="STRING" id="399736.SAMN04489720_3109"/>
<evidence type="ECO:0000256" key="7">
    <source>
        <dbReference type="ARBA" id="ARBA00023004"/>
    </source>
</evidence>
<evidence type="ECO:0000256" key="6">
    <source>
        <dbReference type="ARBA" id="ARBA00023002"/>
    </source>
</evidence>
<keyword evidence="11" id="KW-1185">Reference proteome</keyword>
<dbReference type="InterPro" id="IPR018146">
    <property type="entry name" value="Glyoxalase_1_CS"/>
</dbReference>
<evidence type="ECO:0000256" key="1">
    <source>
        <dbReference type="ARBA" id="ARBA00001954"/>
    </source>
</evidence>
<keyword evidence="6 8" id="KW-0560">Oxidoreductase</keyword>
<name>A0A1G8GX79_9MICO</name>
<dbReference type="InterPro" id="IPR000486">
    <property type="entry name" value="Xdiol_ring_cleave_dOase_1/2"/>
</dbReference>
<dbReference type="GO" id="GO:0004462">
    <property type="term" value="F:lactoylglutathione lyase activity"/>
    <property type="evidence" value="ECO:0007669"/>
    <property type="project" value="InterPro"/>
</dbReference>
<dbReference type="PANTHER" id="PTHR43279">
    <property type="entry name" value="CATECHOL-2,3-DIOXYGENASE"/>
    <property type="match status" value="1"/>
</dbReference>
<dbReference type="EMBL" id="LT629695">
    <property type="protein sequence ID" value="SDH98949.1"/>
    <property type="molecule type" value="Genomic_DNA"/>
</dbReference>
<proteinExistence type="inferred from homology"/>
<protein>
    <submittedName>
        <fullName evidence="10">Catechol 2,3-dioxygenase</fullName>
    </submittedName>
</protein>
<dbReference type="PROSITE" id="PS00934">
    <property type="entry name" value="GLYOXALASE_I_1"/>
    <property type="match status" value="1"/>
</dbReference>
<feature type="domain" description="VOC" evidence="9">
    <location>
        <begin position="170"/>
        <end position="282"/>
    </location>
</feature>
<dbReference type="PROSITE" id="PS51819">
    <property type="entry name" value="VOC"/>
    <property type="match status" value="2"/>
</dbReference>
<evidence type="ECO:0000313" key="11">
    <source>
        <dbReference type="Proteomes" id="UP000198822"/>
    </source>
</evidence>
<dbReference type="PROSITE" id="PS00082">
    <property type="entry name" value="EXTRADIOL_DIOXYGENAS"/>
    <property type="match status" value="1"/>
</dbReference>
<accession>A0A1G8GX79</accession>
<dbReference type="AlphaFoldDB" id="A0A1G8GX79"/>
<keyword evidence="5 8" id="KW-0223">Dioxygenase</keyword>